<sequence>MLLTTFFNQFNQSAVKLSSNTIILSLREGYIALIPFFIVASVITLLNQWFNIADKTGNHVFLNEFNLLVWALFPLITLISFSYYLSKNLQLHTIAAPVLVVTCFCASTGYVYVDSTGINVDNKSGVLYSILMPIFCCYSLRYFSSIKALKLVGISTISLFLRKHLNLIFPFLLVSMLTLLITPYVSELGRFILTSMISDTVATSTFEKVSLQMIMAHTLWFFGVHGDNAYHILAPVSYTDYEVLAGLTSYNFFSVFVLLGGTGCIWGLIIACYLIKDAEHERSIARISAPLAVFNISEVMIYALPIVFNPYFIIPFLLTPILNGGIAFLLIDNGFLVLSSSESIPWFTPVILSGWMATHNWTGIALQLLLIALNVAIYYPFVLANKRLNITGKSLDILVKRYSAGLSVEGQAEQSFASAHSKKLVEQYSLKAVTDTLNSGALALYYQPKIDPTTQKIIGFEALLRLIKSNGEVVGPWFLATLEHNNLMQVIDDFVIDQLEVDLGNFARNGFKPKISFNISPQNLLDGGYKRVVKAFSRYPNQVEVEILESSYIEDFDATIDLVKHLNEHNIECAMDDFGTGYSCLSVLSKLNVNTIKLDRSLLPEHGNSKSVMLYQHLAKICDELGFNIVAEGVENDLHEDVVKKAKIQCAQGFLYNKALPFNIVLELLQKQHKP</sequence>
<feature type="domain" description="PTS EIIC type-3" evidence="10">
    <location>
        <begin position="6"/>
        <end position="381"/>
    </location>
</feature>
<feature type="transmembrane region" description="Helical" evidence="8">
    <location>
        <begin position="67"/>
        <end position="86"/>
    </location>
</feature>
<dbReference type="InterPro" id="IPR003352">
    <property type="entry name" value="PTS_EIIC"/>
</dbReference>
<feature type="transmembrane region" description="Helical" evidence="8">
    <location>
        <begin position="343"/>
        <end position="358"/>
    </location>
</feature>
<keyword evidence="2" id="KW-0813">Transport</keyword>
<feature type="transmembrane region" description="Helical" evidence="8">
    <location>
        <begin position="125"/>
        <end position="144"/>
    </location>
</feature>
<dbReference type="SMART" id="SM00052">
    <property type="entry name" value="EAL"/>
    <property type="match status" value="1"/>
</dbReference>
<dbReference type="CDD" id="cd01948">
    <property type="entry name" value="EAL"/>
    <property type="match status" value="1"/>
</dbReference>
<dbReference type="PANTHER" id="PTHR33989">
    <property type="match status" value="1"/>
</dbReference>
<organism evidence="11 12">
    <name type="scientific">Pseudoalteromonas haloplanktis</name>
    <name type="common">Alteromonas haloplanktis</name>
    <dbReference type="NCBI Taxonomy" id="228"/>
    <lineage>
        <taxon>Bacteria</taxon>
        <taxon>Pseudomonadati</taxon>
        <taxon>Pseudomonadota</taxon>
        <taxon>Gammaproteobacteria</taxon>
        <taxon>Alteromonadales</taxon>
        <taxon>Pseudoalteromonadaceae</taxon>
        <taxon>Pseudoalteromonas</taxon>
    </lineage>
</organism>
<evidence type="ECO:0000256" key="4">
    <source>
        <dbReference type="ARBA" id="ARBA00022597"/>
    </source>
</evidence>
<feature type="transmembrane region" description="Helical" evidence="8">
    <location>
        <begin position="364"/>
        <end position="384"/>
    </location>
</feature>
<feature type="transmembrane region" description="Helical" evidence="8">
    <location>
        <begin position="165"/>
        <end position="186"/>
    </location>
</feature>
<comment type="caution">
    <text evidence="11">The sequence shown here is derived from an EMBL/GenBank/DDBJ whole genome shotgun (WGS) entry which is preliminary data.</text>
</comment>
<accession>A0ABU1B615</accession>
<keyword evidence="12" id="KW-1185">Reference proteome</keyword>
<dbReference type="Proteomes" id="UP001226574">
    <property type="component" value="Unassembled WGS sequence"/>
</dbReference>
<keyword evidence="3" id="KW-1003">Cell membrane</keyword>
<evidence type="ECO:0000256" key="3">
    <source>
        <dbReference type="ARBA" id="ARBA00022475"/>
    </source>
</evidence>
<feature type="transmembrane region" description="Helical" evidence="8">
    <location>
        <begin position="287"/>
        <end position="305"/>
    </location>
</feature>
<evidence type="ECO:0000259" key="10">
    <source>
        <dbReference type="PROSITE" id="PS51105"/>
    </source>
</evidence>
<dbReference type="RefSeq" id="WP_249314782.1">
    <property type="nucleotide sequence ID" value="NZ_JAVIFY010000001.1"/>
</dbReference>
<dbReference type="InterPro" id="IPR004501">
    <property type="entry name" value="PTS_EIIC_3"/>
</dbReference>
<evidence type="ECO:0000256" key="5">
    <source>
        <dbReference type="ARBA" id="ARBA00022692"/>
    </source>
</evidence>
<dbReference type="PANTHER" id="PTHR33989:SF4">
    <property type="entry name" value="PTS SYSTEM N,N'-DIACETYLCHITOBIOSE-SPECIFIC EIIC COMPONENT"/>
    <property type="match status" value="1"/>
</dbReference>
<feature type="transmembrane region" description="Helical" evidence="8">
    <location>
        <begin position="311"/>
        <end position="331"/>
    </location>
</feature>
<dbReference type="SUPFAM" id="SSF141868">
    <property type="entry name" value="EAL domain-like"/>
    <property type="match status" value="1"/>
</dbReference>
<evidence type="ECO:0000256" key="2">
    <source>
        <dbReference type="ARBA" id="ARBA00022448"/>
    </source>
</evidence>
<reference evidence="11 12" key="1">
    <citation type="submission" date="2023-08" db="EMBL/GenBank/DDBJ databases">
        <title>Pseudoalteromonas haloplanktis LL1 genome.</title>
        <authorList>
            <person name="Wu S."/>
        </authorList>
    </citation>
    <scope>NUCLEOTIDE SEQUENCE [LARGE SCALE GENOMIC DNA]</scope>
    <source>
        <strain evidence="11 12">LL1</strain>
    </source>
</reference>
<dbReference type="EMBL" id="JAVIFY010000001">
    <property type="protein sequence ID" value="MDQ9090019.1"/>
    <property type="molecule type" value="Genomic_DNA"/>
</dbReference>
<protein>
    <submittedName>
        <fullName evidence="11">EAL domain-containing protein</fullName>
    </submittedName>
</protein>
<dbReference type="Pfam" id="PF02378">
    <property type="entry name" value="PTS_EIIC"/>
    <property type="match status" value="1"/>
</dbReference>
<name>A0ABU1B615_PSEHA</name>
<evidence type="ECO:0000313" key="11">
    <source>
        <dbReference type="EMBL" id="MDQ9090019.1"/>
    </source>
</evidence>
<dbReference type="Gene3D" id="3.20.20.450">
    <property type="entry name" value="EAL domain"/>
    <property type="match status" value="1"/>
</dbReference>
<evidence type="ECO:0000313" key="12">
    <source>
        <dbReference type="Proteomes" id="UP001226574"/>
    </source>
</evidence>
<evidence type="ECO:0000256" key="1">
    <source>
        <dbReference type="ARBA" id="ARBA00004651"/>
    </source>
</evidence>
<feature type="transmembrane region" description="Helical" evidence="8">
    <location>
        <begin position="29"/>
        <end position="47"/>
    </location>
</feature>
<keyword evidence="4" id="KW-0762">Sugar transport</keyword>
<keyword evidence="5 8" id="KW-0812">Transmembrane</keyword>
<feature type="domain" description="EAL" evidence="9">
    <location>
        <begin position="426"/>
        <end position="673"/>
    </location>
</feature>
<dbReference type="InterPro" id="IPR051088">
    <property type="entry name" value="PTS_Sugar-EIIC/EIIB"/>
</dbReference>
<dbReference type="InterPro" id="IPR035919">
    <property type="entry name" value="EAL_sf"/>
</dbReference>
<evidence type="ECO:0000256" key="8">
    <source>
        <dbReference type="SAM" id="Phobius"/>
    </source>
</evidence>
<evidence type="ECO:0000256" key="7">
    <source>
        <dbReference type="ARBA" id="ARBA00023136"/>
    </source>
</evidence>
<evidence type="ECO:0000256" key="6">
    <source>
        <dbReference type="ARBA" id="ARBA00022989"/>
    </source>
</evidence>
<feature type="transmembrane region" description="Helical" evidence="8">
    <location>
        <begin position="93"/>
        <end position="113"/>
    </location>
</feature>
<comment type="subcellular location">
    <subcellularLocation>
        <location evidence="1">Cell membrane</location>
        <topology evidence="1">Multi-pass membrane protein</topology>
    </subcellularLocation>
</comment>
<keyword evidence="6 8" id="KW-1133">Transmembrane helix</keyword>
<feature type="transmembrane region" description="Helical" evidence="8">
    <location>
        <begin position="252"/>
        <end position="275"/>
    </location>
</feature>
<dbReference type="PROSITE" id="PS50883">
    <property type="entry name" value="EAL"/>
    <property type="match status" value="1"/>
</dbReference>
<proteinExistence type="predicted"/>
<dbReference type="Pfam" id="PF00563">
    <property type="entry name" value="EAL"/>
    <property type="match status" value="1"/>
</dbReference>
<keyword evidence="7 8" id="KW-0472">Membrane</keyword>
<evidence type="ECO:0000259" key="9">
    <source>
        <dbReference type="PROSITE" id="PS50883"/>
    </source>
</evidence>
<gene>
    <name evidence="11" type="ORF">RC083_00290</name>
</gene>
<dbReference type="PROSITE" id="PS51105">
    <property type="entry name" value="PTS_EIIC_TYPE_3"/>
    <property type="match status" value="1"/>
</dbReference>
<dbReference type="InterPro" id="IPR001633">
    <property type="entry name" value="EAL_dom"/>
</dbReference>